<gene>
    <name evidence="1" type="ORF">G2W53_035760</name>
</gene>
<organism evidence="1 2">
    <name type="scientific">Senna tora</name>
    <dbReference type="NCBI Taxonomy" id="362788"/>
    <lineage>
        <taxon>Eukaryota</taxon>
        <taxon>Viridiplantae</taxon>
        <taxon>Streptophyta</taxon>
        <taxon>Embryophyta</taxon>
        <taxon>Tracheophyta</taxon>
        <taxon>Spermatophyta</taxon>
        <taxon>Magnoliopsida</taxon>
        <taxon>eudicotyledons</taxon>
        <taxon>Gunneridae</taxon>
        <taxon>Pentapetalae</taxon>
        <taxon>rosids</taxon>
        <taxon>fabids</taxon>
        <taxon>Fabales</taxon>
        <taxon>Fabaceae</taxon>
        <taxon>Caesalpinioideae</taxon>
        <taxon>Cassia clade</taxon>
        <taxon>Senna</taxon>
    </lineage>
</organism>
<proteinExistence type="predicted"/>
<protein>
    <submittedName>
        <fullName evidence="1">Uncharacterized protein</fullName>
    </submittedName>
</protein>
<dbReference type="AlphaFoldDB" id="A0A834W4E4"/>
<sequence>MAEQDFVADKDVFSGCHWRWKVVDLKDA</sequence>
<reference evidence="1" key="1">
    <citation type="submission" date="2020-09" db="EMBL/GenBank/DDBJ databases">
        <title>Genome-Enabled Discovery of Anthraquinone Biosynthesis in Senna tora.</title>
        <authorList>
            <person name="Kang S.-H."/>
            <person name="Pandey R.P."/>
            <person name="Lee C.-M."/>
            <person name="Sim J.-S."/>
            <person name="Jeong J.-T."/>
            <person name="Choi B.-S."/>
            <person name="Jung M."/>
            <person name="Ginzburg D."/>
            <person name="Zhao K."/>
            <person name="Won S.Y."/>
            <person name="Oh T.-J."/>
            <person name="Yu Y."/>
            <person name="Kim N.-H."/>
            <person name="Lee O.R."/>
            <person name="Lee T.-H."/>
            <person name="Bashyal P."/>
            <person name="Kim T.-S."/>
            <person name="Lee W.-H."/>
            <person name="Kawkins C."/>
            <person name="Kim C.-K."/>
            <person name="Kim J.S."/>
            <person name="Ahn B.O."/>
            <person name="Rhee S.Y."/>
            <person name="Sohng J.K."/>
        </authorList>
    </citation>
    <scope>NUCLEOTIDE SEQUENCE</scope>
    <source>
        <tissue evidence="1">Leaf</tissue>
    </source>
</reference>
<accession>A0A834W4E4</accession>
<keyword evidence="2" id="KW-1185">Reference proteome</keyword>
<comment type="caution">
    <text evidence="1">The sequence shown here is derived from an EMBL/GenBank/DDBJ whole genome shotgun (WGS) entry which is preliminary data.</text>
</comment>
<name>A0A834W4E4_9FABA</name>
<evidence type="ECO:0000313" key="2">
    <source>
        <dbReference type="Proteomes" id="UP000634136"/>
    </source>
</evidence>
<dbReference type="Proteomes" id="UP000634136">
    <property type="component" value="Unassembled WGS sequence"/>
</dbReference>
<evidence type="ECO:0000313" key="1">
    <source>
        <dbReference type="EMBL" id="KAF7809017.1"/>
    </source>
</evidence>
<dbReference type="EMBL" id="JAAIUW010000011">
    <property type="protein sequence ID" value="KAF7809017.1"/>
    <property type="molecule type" value="Genomic_DNA"/>
</dbReference>